<evidence type="ECO:0000313" key="1">
    <source>
        <dbReference type="EMBL" id="GEP96576.1"/>
    </source>
</evidence>
<evidence type="ECO:0008006" key="3">
    <source>
        <dbReference type="Google" id="ProtNLM"/>
    </source>
</evidence>
<accession>A0A512RLK9</accession>
<sequence length="897" mass="100086">MNNSYLYDMGSETSALEKGYIQVNPATAYDTQKGYGWLNRPVAAFDTLAGKWNNDLNRDGVLGRDSLVFRTDIPDGAYLLTLTLGNNTAQPFNQAVYFNGVPVADSVITPWYRLPIKSVNRIVHVSNRTAIVKISSTSLVAVQNIEFRPVAPQKANTATGFEQDTQAVKKLGGDLADRYLTAARYYDLGAWSASVKKSGNFFFRMYLAADMLEQIAASENDPLYDRAIYLLAKIHYWLNLEIIDPYHEAAARKYFTILKNKYPDAALIKMYLGEKIPFAIQNKVDTAGAPQWAVKQHEAMQRMLKVIHWWVNEKQIANGELGGKYGDDVEILRWWLPAILGVDDSTAKKGYIRLADGVWNSGILERGFAKAVDDVEHSAELFRDTHPAMFMIRYGDPEYIERCLISMQNFEKVWTGITPRGHRHFRSCYLSASEVLDQEPMNVDVPLNARAVLPGLWAAWYSGNPTLIRLFSEWANAWVTDAARADGGKPAGLMPAAVAFSNDEIGAYTGKWYDPGLAYDYYKWESLGHINEMYGQLIGMYGLTGNTSFLKPVDFCYDLMRQAAREKLPENAAQGTADWAKKVLLEGGVDKGAADNPMAGVFAMAGQIGGSDKYNDFIAAHGNPYNKYLVDKDMSTIYKGLETVLNSLRYNLPLLTSEVKFTDRVYVPGSDLLFGMYTGHFGAGYEYPSTIVTWKNTGPDMGVFVRQGNKRSATISLYNFGESRTVTMQTWLLEPGVYRLCTGSDNNDDGQIDTDRTERTVVLKERANQVQLQVPAGKLQAVTIEQLKAHPKTGPLADVALSDRDISIDKEQLHVKVHNVGNVAARNVTVELWSGNKKISSAKITEIAAPNDLTPRWETTRFKLESGMATAPVSVRVWMDQPEITTLNNTASYRSTK</sequence>
<dbReference type="SUPFAM" id="SSF49785">
    <property type="entry name" value="Galactose-binding domain-like"/>
    <property type="match status" value="1"/>
</dbReference>
<organism evidence="1 2">
    <name type="scientific">Chitinophaga cymbidii</name>
    <dbReference type="NCBI Taxonomy" id="1096750"/>
    <lineage>
        <taxon>Bacteria</taxon>
        <taxon>Pseudomonadati</taxon>
        <taxon>Bacteroidota</taxon>
        <taxon>Chitinophagia</taxon>
        <taxon>Chitinophagales</taxon>
        <taxon>Chitinophagaceae</taxon>
        <taxon>Chitinophaga</taxon>
    </lineage>
</organism>
<evidence type="ECO:0000313" key="2">
    <source>
        <dbReference type="Proteomes" id="UP000321436"/>
    </source>
</evidence>
<dbReference type="OrthoDB" id="613968at2"/>
<dbReference type="AlphaFoldDB" id="A0A512RLK9"/>
<proteinExistence type="predicted"/>
<dbReference type="InterPro" id="IPR008979">
    <property type="entry name" value="Galactose-bd-like_sf"/>
</dbReference>
<reference evidence="1 2" key="1">
    <citation type="submission" date="2019-07" db="EMBL/GenBank/DDBJ databases">
        <title>Whole genome shotgun sequence of Chitinophaga cymbidii NBRC 109752.</title>
        <authorList>
            <person name="Hosoyama A."/>
            <person name="Uohara A."/>
            <person name="Ohji S."/>
            <person name="Ichikawa N."/>
        </authorList>
    </citation>
    <scope>NUCLEOTIDE SEQUENCE [LARGE SCALE GENOMIC DNA]</scope>
    <source>
        <strain evidence="1 2">NBRC 109752</strain>
    </source>
</reference>
<gene>
    <name evidence="1" type="ORF">CCY01nite_28360</name>
</gene>
<protein>
    <recommendedName>
        <fullName evidence="3">CARDB domain-containing protein</fullName>
    </recommendedName>
</protein>
<name>A0A512RLK9_9BACT</name>
<keyword evidence="2" id="KW-1185">Reference proteome</keyword>
<dbReference type="RefSeq" id="WP_146862855.1">
    <property type="nucleotide sequence ID" value="NZ_BKAU01000002.1"/>
</dbReference>
<dbReference type="Proteomes" id="UP000321436">
    <property type="component" value="Unassembled WGS sequence"/>
</dbReference>
<dbReference type="EMBL" id="BKAU01000002">
    <property type="protein sequence ID" value="GEP96576.1"/>
    <property type="molecule type" value="Genomic_DNA"/>
</dbReference>
<dbReference type="Gene3D" id="2.60.120.430">
    <property type="entry name" value="Galactose-binding lectin"/>
    <property type="match status" value="1"/>
</dbReference>
<comment type="caution">
    <text evidence="1">The sequence shown here is derived from an EMBL/GenBank/DDBJ whole genome shotgun (WGS) entry which is preliminary data.</text>
</comment>